<dbReference type="InterPro" id="IPR042278">
    <property type="entry name" value="Mfa-like_1_N"/>
</dbReference>
<evidence type="ECO:0000313" key="1">
    <source>
        <dbReference type="EMBL" id="RGX06729.1"/>
    </source>
</evidence>
<dbReference type="Gene3D" id="2.60.40.3570">
    <property type="match status" value="1"/>
</dbReference>
<protein>
    <recommendedName>
        <fullName evidence="3">Fimbrillin family protein</fullName>
    </recommendedName>
</protein>
<comment type="caution">
    <text evidence="1">The sequence shown here is derived from an EMBL/GenBank/DDBJ whole genome shotgun (WGS) entry which is preliminary data.</text>
</comment>
<dbReference type="PROSITE" id="PS51257">
    <property type="entry name" value="PROKAR_LIPOPROTEIN"/>
    <property type="match status" value="1"/>
</dbReference>
<dbReference type="AlphaFoldDB" id="A0A413EIP4"/>
<reference evidence="1 2" key="1">
    <citation type="submission" date="2018-08" db="EMBL/GenBank/DDBJ databases">
        <title>A genome reference for cultivated species of the human gut microbiota.</title>
        <authorList>
            <person name="Zou Y."/>
            <person name="Xue W."/>
            <person name="Luo G."/>
        </authorList>
    </citation>
    <scope>NUCLEOTIDE SEQUENCE [LARGE SCALE GENOMIC DNA]</scope>
    <source>
        <strain evidence="1 2">AF04-46</strain>
    </source>
</reference>
<sequence length="524" mass="57898">MKVYNYISMLLLVGTAIFVSCSQDEEMSGENMDSLQSFQISVLDGGFQDMDANKTRATESDYSTKFVEGDAIGVFAVRNEAIVGEINNRKFTMQDGIWTLDDGGDEIEYKGSEFQRMNFYAYYPYDPNVTFEPAKTNPFETYVNNWKVGADQSEGEYTKYDLMTSIGAVDGDRLKGKIAFTMKHQMALAVIQMPEIVYDFTNANIDDYTLPAGVGSFTLNDVDVTPYYQESTDTYRFLVNPNKPFSIKGTYEGVRNMEYTADGSLENGTAKKYTINDPNKIDFTLAVGDYYCADGRIVSKDAVTVPDNVIGIVCYVGNPQPSALPADPSYTEDNDALRRDYPNCKHGLVIALNNADVNGTKVAPFANSRDFFYGSWFTTDEDWMGKFISSETRDPLPGILGYNNAVLMENSPNKTLACDGALNYINAYRTAVPVPASACEWFLPSLRELADLVDVVSTVNTKIAAAGGEELIENGGNGSRYWSSNERPGNSYVVYQHNLVSGGISTPYRSAGSTAGVFRMMLAF</sequence>
<dbReference type="Proteomes" id="UP000286031">
    <property type="component" value="Unassembled WGS sequence"/>
</dbReference>
<dbReference type="EMBL" id="QSBI01000034">
    <property type="protein sequence ID" value="RGX06729.1"/>
    <property type="molecule type" value="Genomic_DNA"/>
</dbReference>
<name>A0A413EIP4_BACOV</name>
<evidence type="ECO:0000313" key="2">
    <source>
        <dbReference type="Proteomes" id="UP000286031"/>
    </source>
</evidence>
<dbReference type="InterPro" id="IPR025049">
    <property type="entry name" value="Mfa-like_1"/>
</dbReference>
<evidence type="ECO:0008006" key="3">
    <source>
        <dbReference type="Google" id="ProtNLM"/>
    </source>
</evidence>
<proteinExistence type="predicted"/>
<dbReference type="CDD" id="cd13120">
    <property type="entry name" value="BF2867_like_N"/>
    <property type="match status" value="1"/>
</dbReference>
<dbReference type="Pfam" id="PF13149">
    <property type="entry name" value="Mfa_like_1"/>
    <property type="match status" value="1"/>
</dbReference>
<organism evidence="1 2">
    <name type="scientific">Bacteroides ovatus</name>
    <dbReference type="NCBI Taxonomy" id="28116"/>
    <lineage>
        <taxon>Bacteria</taxon>
        <taxon>Pseudomonadati</taxon>
        <taxon>Bacteroidota</taxon>
        <taxon>Bacteroidia</taxon>
        <taxon>Bacteroidales</taxon>
        <taxon>Bacteroidaceae</taxon>
        <taxon>Bacteroides</taxon>
    </lineage>
</organism>
<dbReference type="RefSeq" id="WP_117512673.1">
    <property type="nucleotide sequence ID" value="NZ_JAQCPI010000031.1"/>
</dbReference>
<gene>
    <name evidence="1" type="ORF">DWV35_20950</name>
</gene>
<dbReference type="Gene3D" id="2.60.40.2620">
    <property type="entry name" value="Fimbrillin-like"/>
    <property type="match status" value="1"/>
</dbReference>
<accession>A0A413EIP4</accession>